<dbReference type="NCBIfam" id="NF005559">
    <property type="entry name" value="PRK07231.1"/>
    <property type="match status" value="1"/>
</dbReference>
<dbReference type="InterPro" id="IPR020904">
    <property type="entry name" value="Sc_DH/Rdtase_CS"/>
</dbReference>
<dbReference type="Gene3D" id="3.40.50.720">
    <property type="entry name" value="NAD(P)-binding Rossmann-like Domain"/>
    <property type="match status" value="1"/>
</dbReference>
<dbReference type="RefSeq" id="WP_378094567.1">
    <property type="nucleotide sequence ID" value="NZ_JBHSEP010000005.1"/>
</dbReference>
<keyword evidence="5" id="KW-1185">Reference proteome</keyword>
<dbReference type="PRINTS" id="PR00081">
    <property type="entry name" value="GDHRDH"/>
</dbReference>
<dbReference type="EC" id="1.1.1.-" evidence="4"/>
<dbReference type="SMART" id="SM00822">
    <property type="entry name" value="PKS_KR"/>
    <property type="match status" value="1"/>
</dbReference>
<dbReference type="EMBL" id="JBHSEP010000005">
    <property type="protein sequence ID" value="MFC4598375.1"/>
    <property type="molecule type" value="Genomic_DNA"/>
</dbReference>
<dbReference type="InterPro" id="IPR002347">
    <property type="entry name" value="SDR_fam"/>
</dbReference>
<dbReference type="CDD" id="cd05233">
    <property type="entry name" value="SDR_c"/>
    <property type="match status" value="1"/>
</dbReference>
<feature type="domain" description="Ketoreductase" evidence="3">
    <location>
        <begin position="10"/>
        <end position="190"/>
    </location>
</feature>
<dbReference type="SUPFAM" id="SSF51735">
    <property type="entry name" value="NAD(P)-binding Rossmann-fold domains"/>
    <property type="match status" value="1"/>
</dbReference>
<protein>
    <submittedName>
        <fullName evidence="4">SDR family NAD(P)-dependent oxidoreductase</fullName>
        <ecNumber evidence="4">1.1.1.-</ecNumber>
    </submittedName>
</protein>
<evidence type="ECO:0000256" key="2">
    <source>
        <dbReference type="ARBA" id="ARBA00023002"/>
    </source>
</evidence>
<reference evidence="5" key="1">
    <citation type="journal article" date="2019" name="Int. J. Syst. Evol. Microbiol.">
        <title>The Global Catalogue of Microorganisms (GCM) 10K type strain sequencing project: providing services to taxonomists for standard genome sequencing and annotation.</title>
        <authorList>
            <consortium name="The Broad Institute Genomics Platform"/>
            <consortium name="The Broad Institute Genome Sequencing Center for Infectious Disease"/>
            <person name="Wu L."/>
            <person name="Ma J."/>
        </authorList>
    </citation>
    <scope>NUCLEOTIDE SEQUENCE [LARGE SCALE GENOMIC DNA]</scope>
    <source>
        <strain evidence="5">CCUG 49571</strain>
    </source>
</reference>
<dbReference type="PANTHER" id="PTHR42760:SF115">
    <property type="entry name" value="3-OXOACYL-[ACYL-CARRIER-PROTEIN] REDUCTASE FABG"/>
    <property type="match status" value="1"/>
</dbReference>
<evidence type="ECO:0000313" key="5">
    <source>
        <dbReference type="Proteomes" id="UP001596028"/>
    </source>
</evidence>
<proteinExistence type="inferred from homology"/>
<dbReference type="Pfam" id="PF13561">
    <property type="entry name" value="adh_short_C2"/>
    <property type="match status" value="1"/>
</dbReference>
<accession>A0ABV9FBK0</accession>
<dbReference type="InterPro" id="IPR057326">
    <property type="entry name" value="KR_dom"/>
</dbReference>
<organism evidence="4 5">
    <name type="scientific">Cohnella hongkongensis</name>
    <dbReference type="NCBI Taxonomy" id="178337"/>
    <lineage>
        <taxon>Bacteria</taxon>
        <taxon>Bacillati</taxon>
        <taxon>Bacillota</taxon>
        <taxon>Bacilli</taxon>
        <taxon>Bacillales</taxon>
        <taxon>Paenibacillaceae</taxon>
        <taxon>Cohnella</taxon>
    </lineage>
</organism>
<evidence type="ECO:0000256" key="1">
    <source>
        <dbReference type="ARBA" id="ARBA00006484"/>
    </source>
</evidence>
<gene>
    <name evidence="4" type="ORF">ACFO3S_09015</name>
</gene>
<dbReference type="PRINTS" id="PR00080">
    <property type="entry name" value="SDRFAMILY"/>
</dbReference>
<dbReference type="PROSITE" id="PS00061">
    <property type="entry name" value="ADH_SHORT"/>
    <property type="match status" value="1"/>
</dbReference>
<keyword evidence="2 4" id="KW-0560">Oxidoreductase</keyword>
<dbReference type="InterPro" id="IPR036291">
    <property type="entry name" value="NAD(P)-bd_dom_sf"/>
</dbReference>
<dbReference type="GO" id="GO:0016491">
    <property type="term" value="F:oxidoreductase activity"/>
    <property type="evidence" value="ECO:0007669"/>
    <property type="project" value="UniProtKB-KW"/>
</dbReference>
<evidence type="ECO:0000259" key="3">
    <source>
        <dbReference type="SMART" id="SM00822"/>
    </source>
</evidence>
<name>A0ABV9FBK0_9BACL</name>
<evidence type="ECO:0000313" key="4">
    <source>
        <dbReference type="EMBL" id="MFC4598375.1"/>
    </source>
</evidence>
<comment type="caution">
    <text evidence="4">The sequence shown here is derived from an EMBL/GenBank/DDBJ whole genome shotgun (WGS) entry which is preliminary data.</text>
</comment>
<comment type="similarity">
    <text evidence="1">Belongs to the short-chain dehydrogenases/reductases (SDR) family.</text>
</comment>
<sequence length="252" mass="26236">MGNPFELGGTLALVTGGGTGLGLGIARSIVNAGGKVVLTGRREETLRSACAGLGPDSAFVVHDVDRRETISELVREVEERFGPIGILVNNAGNHLKRSVEETDDESFAKVLSTHVQGGFALARETAKRMVPRGSGSILFVGSMAAIMGIPRVVAYSAAKTAVGGMARALASELSPHGIRVNTIVPGWIESEMTRKAFEGDPERARKILSRTPAGRFGSPEDIGHAVVYLSSPAAGFVTGIDLRVDGGAGIGF</sequence>
<dbReference type="PANTHER" id="PTHR42760">
    <property type="entry name" value="SHORT-CHAIN DEHYDROGENASES/REDUCTASES FAMILY MEMBER"/>
    <property type="match status" value="1"/>
</dbReference>
<dbReference type="Proteomes" id="UP001596028">
    <property type="component" value="Unassembled WGS sequence"/>
</dbReference>